<dbReference type="Proteomes" id="UP000595814">
    <property type="component" value="Chromosome"/>
</dbReference>
<reference evidence="1 2" key="1">
    <citation type="journal article" date="2022" name="Int. J. Syst. Evol. Microbiol.">
        <title>Miniphocaeibacter halophilus sp. nov., an ammonium-tolerant acetate-producing bacterium isolated from a biogas system.</title>
        <authorList>
            <person name="Schnurer A."/>
            <person name="Singh A."/>
            <person name="Bi S."/>
            <person name="Qiao W."/>
            <person name="Westerholm M."/>
        </authorList>
    </citation>
    <scope>NUCLEOTIDE SEQUENCE [LARGE SCALE GENOMIC DNA]</scope>
    <source>
        <strain evidence="1 2">AMB_01</strain>
    </source>
</reference>
<keyword evidence="1" id="KW-0547">Nucleotide-binding</keyword>
<sequence>MNILKVDKINKSYDNKKVLNNISMEVEEGDLFGLIGPNGAGKSTLIQIICGLLGQDSGKIELFGMNYKNNSIEIKKRIGLVPQELAIFENLTARDNLEYFGRMYGLKGKVLKERIKEVLELIGLDPKDKKQVQKYSGGMKRRLNLGCSVLHKPDLLILDEPTVGVDAQSRNNIFDYLRKINKEGTTIIYTSHYMEEIEALCNKIFIIDLGEEIAYGEKSELKSMYGSSSILTIYLNKIENGIIEELNLITGVLNSEIEENKIIVKVNKKELNFTSIFKLIENRNLTIENFTIKDSNLEEIFLNLTGKKLRD</sequence>
<organism evidence="1 2">
    <name type="scientific">Miniphocaeibacter halophilus</name>
    <dbReference type="NCBI Taxonomy" id="2931922"/>
    <lineage>
        <taxon>Bacteria</taxon>
        <taxon>Bacillati</taxon>
        <taxon>Bacillota</taxon>
        <taxon>Tissierellia</taxon>
        <taxon>Tissierellales</taxon>
        <taxon>Peptoniphilaceae</taxon>
        <taxon>Miniphocaeibacter</taxon>
    </lineage>
</organism>
<proteinExistence type="predicted"/>
<evidence type="ECO:0000313" key="1">
    <source>
        <dbReference type="EMBL" id="QQK07869.1"/>
    </source>
</evidence>
<name>A0AC61MQI8_9FIRM</name>
<keyword evidence="2" id="KW-1185">Reference proteome</keyword>
<evidence type="ECO:0000313" key="2">
    <source>
        <dbReference type="Proteomes" id="UP000595814"/>
    </source>
</evidence>
<dbReference type="EMBL" id="CP066744">
    <property type="protein sequence ID" value="QQK07869.1"/>
    <property type="molecule type" value="Genomic_DNA"/>
</dbReference>
<accession>A0AC61MQI8</accession>
<gene>
    <name evidence="1" type="ORF">JFY71_11445</name>
</gene>
<protein>
    <submittedName>
        <fullName evidence="1">ABC transporter ATP-binding protein</fullName>
    </submittedName>
</protein>
<keyword evidence="1" id="KW-0067">ATP-binding</keyword>